<dbReference type="Pfam" id="PF04082">
    <property type="entry name" value="Fungal_trans"/>
    <property type="match status" value="1"/>
</dbReference>
<evidence type="ECO:0000256" key="4">
    <source>
        <dbReference type="SAM" id="Phobius"/>
    </source>
</evidence>
<dbReference type="OrthoDB" id="4456959at2759"/>
<dbReference type="InterPro" id="IPR001138">
    <property type="entry name" value="Zn2Cys6_DnaBD"/>
</dbReference>
<feature type="transmembrane region" description="Helical" evidence="4">
    <location>
        <begin position="551"/>
        <end position="570"/>
    </location>
</feature>
<dbReference type="GO" id="GO:0000981">
    <property type="term" value="F:DNA-binding transcription factor activity, RNA polymerase II-specific"/>
    <property type="evidence" value="ECO:0007669"/>
    <property type="project" value="InterPro"/>
</dbReference>
<dbReference type="InterPro" id="IPR036864">
    <property type="entry name" value="Zn2-C6_fun-type_DNA-bd_sf"/>
</dbReference>
<dbReference type="InterPro" id="IPR007219">
    <property type="entry name" value="XnlR_reg_dom"/>
</dbReference>
<dbReference type="GO" id="GO:0006351">
    <property type="term" value="P:DNA-templated transcription"/>
    <property type="evidence" value="ECO:0007669"/>
    <property type="project" value="InterPro"/>
</dbReference>
<dbReference type="PANTHER" id="PTHR46910:SF38">
    <property type="entry name" value="ZN(2)-C6 FUNGAL-TYPE DOMAIN-CONTAINING PROTEIN"/>
    <property type="match status" value="1"/>
</dbReference>
<keyword evidence="4" id="KW-0472">Membrane</keyword>
<keyword evidence="4" id="KW-1133">Transmembrane helix</keyword>
<dbReference type="GO" id="GO:0003677">
    <property type="term" value="F:DNA binding"/>
    <property type="evidence" value="ECO:0007669"/>
    <property type="project" value="InterPro"/>
</dbReference>
<organism evidence="6 7">
    <name type="scientific">Gymnopus androsaceus JB14</name>
    <dbReference type="NCBI Taxonomy" id="1447944"/>
    <lineage>
        <taxon>Eukaryota</taxon>
        <taxon>Fungi</taxon>
        <taxon>Dikarya</taxon>
        <taxon>Basidiomycota</taxon>
        <taxon>Agaricomycotina</taxon>
        <taxon>Agaricomycetes</taxon>
        <taxon>Agaricomycetidae</taxon>
        <taxon>Agaricales</taxon>
        <taxon>Marasmiineae</taxon>
        <taxon>Omphalotaceae</taxon>
        <taxon>Gymnopus</taxon>
    </lineage>
</organism>
<dbReference type="CDD" id="cd12148">
    <property type="entry name" value="fungal_TF_MHR"/>
    <property type="match status" value="1"/>
</dbReference>
<dbReference type="AlphaFoldDB" id="A0A6A4HVP0"/>
<evidence type="ECO:0000256" key="2">
    <source>
        <dbReference type="ARBA" id="ARBA00023242"/>
    </source>
</evidence>
<evidence type="ECO:0000313" key="6">
    <source>
        <dbReference type="EMBL" id="KAE9402266.1"/>
    </source>
</evidence>
<dbReference type="PANTHER" id="PTHR46910">
    <property type="entry name" value="TRANSCRIPTION FACTOR PDR1"/>
    <property type="match status" value="1"/>
</dbReference>
<dbReference type="CDD" id="cd00067">
    <property type="entry name" value="GAL4"/>
    <property type="match status" value="1"/>
</dbReference>
<dbReference type="SMART" id="SM00066">
    <property type="entry name" value="GAL4"/>
    <property type="match status" value="1"/>
</dbReference>
<keyword evidence="4" id="KW-0812">Transmembrane</keyword>
<name>A0A6A4HVP0_9AGAR</name>
<dbReference type="SUPFAM" id="SSF57701">
    <property type="entry name" value="Zn2/Cys6 DNA-binding domain"/>
    <property type="match status" value="1"/>
</dbReference>
<evidence type="ECO:0000313" key="7">
    <source>
        <dbReference type="Proteomes" id="UP000799118"/>
    </source>
</evidence>
<protein>
    <recommendedName>
        <fullName evidence="5">Zn(2)-C6 fungal-type domain-containing protein</fullName>
    </recommendedName>
</protein>
<dbReference type="Proteomes" id="UP000799118">
    <property type="component" value="Unassembled WGS sequence"/>
</dbReference>
<proteinExistence type="predicted"/>
<sequence>MSSSIGPDRSKRRNGTSCDTCKRRKVRCIGATSNNGSCNTCLAAKLDCTYTGTFKNRVISKDYIERLESRLSEVELLLKQAQSSSPSSSNSREITPTTTVSGPSTKKHQHSNPDDGAELELSDEDFDQDNVLQQGISSLNISPRFHGRSSSSKLVSAIFEKKREATEHSSTPSSDNTSPSVLLEKRPEYWSPFPWESESRIFLNMFTFPEKELLDSLVALYFEHVDYLYALLHRPSFEAFVAEGLHHRDPQFANVLLLVIANASRFSTDSRVVLEGTGSWLSSGWKWFSQVDIYNKATLTVPSLFNVQAIVLYTIFIQNCPSQEEGWALTSAGLRLAQAIGAHRKKIYASKITVIDELWKRAFWCLYIIDRQFCLSLGRPCSLHDEDFDLDLPLEVDDEYWVQPNPEDCFKQPPDKPSKVAFVVAFIEATHILSYALRTVYSINKSKVFMGYTGPGWEERLVAELDSRINHWEAKIPEHLRFNAKIQDPIFFVQAAVISSAYHDLRILAHHPFIAPGGKPSSITYSCLASCDNAARACSTISSIYSLRTPIVLAPVLVHTAFTSAIIMFFKLFSARRAGTAIDVAGTMAGIHGCMRVLENAESRLWAAGQHRDILYNLALLGDLPLPSTSSTPSVSSNYRSATTSVDPPSCLRESQLHSIRQRCIRTNTPWATSSDYSIDI</sequence>
<evidence type="ECO:0000256" key="1">
    <source>
        <dbReference type="ARBA" id="ARBA00022723"/>
    </source>
</evidence>
<feature type="compositionally biased region" description="Polar residues" evidence="3">
    <location>
        <begin position="92"/>
        <end position="104"/>
    </location>
</feature>
<dbReference type="Pfam" id="PF00172">
    <property type="entry name" value="Zn_clus"/>
    <property type="match status" value="1"/>
</dbReference>
<dbReference type="PROSITE" id="PS50048">
    <property type="entry name" value="ZN2_CY6_FUNGAL_2"/>
    <property type="match status" value="1"/>
</dbReference>
<keyword evidence="7" id="KW-1185">Reference proteome</keyword>
<dbReference type="InterPro" id="IPR050987">
    <property type="entry name" value="AtrR-like"/>
</dbReference>
<accession>A0A6A4HVP0</accession>
<dbReference type="PROSITE" id="PS00463">
    <property type="entry name" value="ZN2_CY6_FUNGAL_1"/>
    <property type="match status" value="1"/>
</dbReference>
<gene>
    <name evidence="6" type="ORF">BT96DRAFT_991249</name>
</gene>
<evidence type="ECO:0000256" key="3">
    <source>
        <dbReference type="SAM" id="MobiDB-lite"/>
    </source>
</evidence>
<dbReference type="SMART" id="SM00906">
    <property type="entry name" value="Fungal_trans"/>
    <property type="match status" value="1"/>
</dbReference>
<feature type="region of interest" description="Disordered" evidence="3">
    <location>
        <begin position="80"/>
        <end position="120"/>
    </location>
</feature>
<feature type="compositionally biased region" description="Low complexity" evidence="3">
    <location>
        <begin position="80"/>
        <end position="91"/>
    </location>
</feature>
<dbReference type="EMBL" id="ML769436">
    <property type="protein sequence ID" value="KAE9402266.1"/>
    <property type="molecule type" value="Genomic_DNA"/>
</dbReference>
<dbReference type="Gene3D" id="4.10.240.10">
    <property type="entry name" value="Zn(2)-C6 fungal-type DNA-binding domain"/>
    <property type="match status" value="1"/>
</dbReference>
<evidence type="ECO:0000259" key="5">
    <source>
        <dbReference type="PROSITE" id="PS50048"/>
    </source>
</evidence>
<feature type="domain" description="Zn(2)-C6 fungal-type" evidence="5">
    <location>
        <begin position="17"/>
        <end position="50"/>
    </location>
</feature>
<keyword evidence="1" id="KW-0479">Metal-binding</keyword>
<reference evidence="6" key="1">
    <citation type="journal article" date="2019" name="Environ. Microbiol.">
        <title>Fungal ecological strategies reflected in gene transcription - a case study of two litter decomposers.</title>
        <authorList>
            <person name="Barbi F."/>
            <person name="Kohler A."/>
            <person name="Barry K."/>
            <person name="Baskaran P."/>
            <person name="Daum C."/>
            <person name="Fauchery L."/>
            <person name="Ihrmark K."/>
            <person name="Kuo A."/>
            <person name="LaButti K."/>
            <person name="Lipzen A."/>
            <person name="Morin E."/>
            <person name="Grigoriev I.V."/>
            <person name="Henrissat B."/>
            <person name="Lindahl B."/>
            <person name="Martin F."/>
        </authorList>
    </citation>
    <scope>NUCLEOTIDE SEQUENCE</scope>
    <source>
        <strain evidence="6">JB14</strain>
    </source>
</reference>
<keyword evidence="2" id="KW-0539">Nucleus</keyword>
<dbReference type="GO" id="GO:0008270">
    <property type="term" value="F:zinc ion binding"/>
    <property type="evidence" value="ECO:0007669"/>
    <property type="project" value="InterPro"/>
</dbReference>